<dbReference type="Proteomes" id="UP000252107">
    <property type="component" value="Unassembled WGS sequence"/>
</dbReference>
<evidence type="ECO:0000313" key="2">
    <source>
        <dbReference type="Proteomes" id="UP000252107"/>
    </source>
</evidence>
<reference evidence="1" key="1">
    <citation type="submission" date="2016-04" db="EMBL/GenBank/DDBJ databases">
        <authorList>
            <person name="Tabuchi Yagui T.R."/>
        </authorList>
    </citation>
    <scope>NUCLEOTIDE SEQUENCE [LARGE SCALE GENOMIC DNA]</scope>
    <source>
        <strain evidence="1">NIES-26</strain>
    </source>
</reference>
<organism evidence="1 2">
    <name type="scientific">Nostoc minutum NIES-26</name>
    <dbReference type="NCBI Taxonomy" id="1844469"/>
    <lineage>
        <taxon>Bacteria</taxon>
        <taxon>Bacillati</taxon>
        <taxon>Cyanobacteriota</taxon>
        <taxon>Cyanophyceae</taxon>
        <taxon>Nostocales</taxon>
        <taxon>Nostocaceae</taxon>
        <taxon>Nostoc</taxon>
    </lineage>
</organism>
<dbReference type="AlphaFoldDB" id="A0A367RNC8"/>
<gene>
    <name evidence="1" type="ORF">A6770_39840</name>
</gene>
<name>A0A367RNC8_9NOSO</name>
<keyword evidence="2" id="KW-1185">Reference proteome</keyword>
<proteinExistence type="predicted"/>
<sequence>MDFDFLPKLPKSNLDDRTFKDLVEECILRIPRYCPEWTNHNPGDPGITLIELFAWLTDQMLLRFNQVPRRNYVAFLELLGIRLNPPTPARCSLTFYLSRAQPSQVRIPANTEVATVRTETEEAVIFTTDRELVIGNPQFKHLLTADIEEDTPQYLRDRTPANNLWHDLDETLLFDQSMPGNCFYLVLEDPENSIEGNVIAINFKGEAARTTGINPDDPPRKWSAWNGKTWQPILRTQDDDKTKGFSFSEIAQPLEGADVVLHLPQIWPKTNFGTYNGHWIRCVYTINHETQPSYSSSPSIVGLAVRAIGGAVDATQCIRITEELLGLSNGKAGQVFELRSQPVLERNSQLREYIQLRLVSGEIEDWVEVPDFAESGADHPHYTINSQTGTVQFGPLIREPGHLRQSTQQRRQLQQVRSIVSRESSQTSQRALPSTATPNIVLERQYGRVPPPGTQIYMLAYRTGGGSRGNVQAGKITVIKNSIPYVKNAINYEPAGGGSDAESLDEAVIRVPSLLRTRESALIPEDFERLAILAATGAIARAHCLTKPEHTTAGIVRLLIVPNKADTSNYDFCKGMKPEEYFALSDELVTETLDYMSDRKPLGVQIKLESPEYVGVSVETEVILEPEYNNPGNRQEIRSLLLSTLYRFLNPLVGGLLGKGWELGRPLYPSDIFAVCQQIPGVRYLGAVRLYSLHKFDTEWFRADIPELEIDPGPLGMICSWEDENPQVRSIHQIEFRD</sequence>
<evidence type="ECO:0000313" key="1">
    <source>
        <dbReference type="EMBL" id="RCJ37985.1"/>
    </source>
</evidence>
<dbReference type="NCBIfam" id="TIGR02243">
    <property type="entry name" value="putative baseplate assembly protein"/>
    <property type="match status" value="1"/>
</dbReference>
<dbReference type="EMBL" id="LXQD01000102">
    <property type="protein sequence ID" value="RCJ37985.1"/>
    <property type="molecule type" value="Genomic_DNA"/>
</dbReference>
<dbReference type="InterPro" id="IPR011749">
    <property type="entry name" value="CHP02243"/>
</dbReference>
<comment type="caution">
    <text evidence="1">The sequence shown here is derived from an EMBL/GenBank/DDBJ whole genome shotgun (WGS) entry which is preliminary data.</text>
</comment>
<protein>
    <submittedName>
        <fullName evidence="1">Baseplate assembly protein</fullName>
    </submittedName>
</protein>
<accession>A0A367RNC8</accession>